<dbReference type="InterPro" id="IPR000868">
    <property type="entry name" value="Isochorismatase-like_dom"/>
</dbReference>
<dbReference type="InterPro" id="IPR036380">
    <property type="entry name" value="Isochorismatase-like_sf"/>
</dbReference>
<dbReference type="Pfam" id="PF00857">
    <property type="entry name" value="Isochorismatase"/>
    <property type="match status" value="1"/>
</dbReference>
<dbReference type="AlphaFoldDB" id="A0A397PF69"/>
<sequence>MVIDPQVGFCSPDGSLARKYGLEETATLHRAAARLTAFLERLPDDVAVVLVTSRYAPGQFAPGDAADPLHGLCLPGANTDCALIAGLNPRPHWYRVDKPCMDAWKAPAFRSCVDRLKRDGRHTFLIIGFILTSCVRKAVLGFFEPASGAGTDRVILLEDLTGSRSSSHAVCAEGPSRVRAVTSELSAAGGVVTTLDCLDWAR</sequence>
<accession>A0A397PF69</accession>
<feature type="domain" description="Isochorismatase-like" evidence="1">
    <location>
        <begin position="2"/>
        <end position="175"/>
    </location>
</feature>
<keyword evidence="3" id="KW-1185">Reference proteome</keyword>
<reference evidence="2 3" key="1">
    <citation type="submission" date="2018-08" db="EMBL/GenBank/DDBJ databases">
        <title>Genomic Encyclopedia of Archaeal and Bacterial Type Strains, Phase II (KMG-II): from individual species to whole genera.</title>
        <authorList>
            <person name="Goeker M."/>
        </authorList>
    </citation>
    <scope>NUCLEOTIDE SEQUENCE [LARGE SCALE GENOMIC DNA]</scope>
    <source>
        <strain evidence="2 3">DSM 5002</strain>
    </source>
</reference>
<name>A0A397PF69_9HYPH</name>
<proteinExistence type="predicted"/>
<dbReference type="EMBL" id="QXDF01000002">
    <property type="protein sequence ID" value="RIA47662.1"/>
    <property type="molecule type" value="Genomic_DNA"/>
</dbReference>
<dbReference type="SUPFAM" id="SSF52499">
    <property type="entry name" value="Isochorismatase-like hydrolases"/>
    <property type="match status" value="1"/>
</dbReference>
<evidence type="ECO:0000259" key="1">
    <source>
        <dbReference type="Pfam" id="PF00857"/>
    </source>
</evidence>
<dbReference type="Proteomes" id="UP000266273">
    <property type="component" value="Unassembled WGS sequence"/>
</dbReference>
<comment type="caution">
    <text evidence="2">The sequence shown here is derived from an EMBL/GenBank/DDBJ whole genome shotgun (WGS) entry which is preliminary data.</text>
</comment>
<dbReference type="Gene3D" id="3.40.50.850">
    <property type="entry name" value="Isochorismatase-like"/>
    <property type="match status" value="1"/>
</dbReference>
<evidence type="ECO:0000313" key="3">
    <source>
        <dbReference type="Proteomes" id="UP000266273"/>
    </source>
</evidence>
<protein>
    <submittedName>
        <fullName evidence="2">Nicotinamidase-related amidase</fullName>
    </submittedName>
</protein>
<evidence type="ECO:0000313" key="2">
    <source>
        <dbReference type="EMBL" id="RIA47662.1"/>
    </source>
</evidence>
<dbReference type="RefSeq" id="WP_170144422.1">
    <property type="nucleotide sequence ID" value="NZ_QXDF01000002.1"/>
</dbReference>
<organism evidence="2 3">
    <name type="scientific">Dichotomicrobium thermohalophilum</name>
    <dbReference type="NCBI Taxonomy" id="933063"/>
    <lineage>
        <taxon>Bacteria</taxon>
        <taxon>Pseudomonadati</taxon>
        <taxon>Pseudomonadota</taxon>
        <taxon>Alphaproteobacteria</taxon>
        <taxon>Hyphomicrobiales</taxon>
        <taxon>Hyphomicrobiaceae</taxon>
        <taxon>Dichotomicrobium</taxon>
    </lineage>
</organism>
<gene>
    <name evidence="2" type="ORF">BXY53_2224</name>
</gene>